<dbReference type="Proteomes" id="UP000215914">
    <property type="component" value="Chromosome 9"/>
</dbReference>
<evidence type="ECO:0000313" key="1">
    <source>
        <dbReference type="EMBL" id="KAF5791153.1"/>
    </source>
</evidence>
<reference evidence="2" key="2">
    <citation type="submission" date="2017-02" db="EMBL/GenBank/DDBJ databases">
        <title>Sunflower complete genome.</title>
        <authorList>
            <person name="Langlade N."/>
            <person name="Munos S."/>
        </authorList>
    </citation>
    <scope>NUCLEOTIDE SEQUENCE [LARGE SCALE GENOMIC DNA]</scope>
    <source>
        <tissue evidence="2">Leaves</tissue>
    </source>
</reference>
<dbReference type="Gramene" id="mRNA:HanXRQr2_Chr09g0391401">
    <property type="protein sequence ID" value="CDS:HanXRQr2_Chr09g0391401.1"/>
    <property type="gene ID" value="HanXRQr2_Chr09g0391401"/>
</dbReference>
<keyword evidence="3" id="KW-1185">Reference proteome</keyword>
<accession>A0A251TW75</accession>
<name>A0A251TW75_HELAN</name>
<reference evidence="1" key="3">
    <citation type="submission" date="2020-06" db="EMBL/GenBank/DDBJ databases">
        <title>Helianthus annuus Genome sequencing and assembly Release 2.</title>
        <authorList>
            <person name="Gouzy J."/>
            <person name="Langlade N."/>
            <person name="Munos S."/>
        </authorList>
    </citation>
    <scope>NUCLEOTIDE SEQUENCE</scope>
    <source>
        <tissue evidence="1">Leaves</tissue>
    </source>
</reference>
<dbReference type="InParanoid" id="A0A251TW75"/>
<dbReference type="EMBL" id="MNCJ02000324">
    <property type="protein sequence ID" value="KAF5791153.1"/>
    <property type="molecule type" value="Genomic_DNA"/>
</dbReference>
<organism evidence="2 3">
    <name type="scientific">Helianthus annuus</name>
    <name type="common">Common sunflower</name>
    <dbReference type="NCBI Taxonomy" id="4232"/>
    <lineage>
        <taxon>Eukaryota</taxon>
        <taxon>Viridiplantae</taxon>
        <taxon>Streptophyta</taxon>
        <taxon>Embryophyta</taxon>
        <taxon>Tracheophyta</taxon>
        <taxon>Spermatophyta</taxon>
        <taxon>Magnoliopsida</taxon>
        <taxon>eudicotyledons</taxon>
        <taxon>Gunneridae</taxon>
        <taxon>Pentapetalae</taxon>
        <taxon>asterids</taxon>
        <taxon>campanulids</taxon>
        <taxon>Asterales</taxon>
        <taxon>Asteraceae</taxon>
        <taxon>Asteroideae</taxon>
        <taxon>Heliantheae alliance</taxon>
        <taxon>Heliantheae</taxon>
        <taxon>Helianthus</taxon>
    </lineage>
</organism>
<dbReference type="AlphaFoldDB" id="A0A251TW75"/>
<protein>
    <submittedName>
        <fullName evidence="2">Uncharacterized protein</fullName>
    </submittedName>
</protein>
<evidence type="ECO:0000313" key="2">
    <source>
        <dbReference type="EMBL" id="OTG15375.1"/>
    </source>
</evidence>
<reference evidence="1 3" key="1">
    <citation type="journal article" date="2017" name="Nature">
        <title>The sunflower genome provides insights into oil metabolism, flowering and Asterid evolution.</title>
        <authorList>
            <person name="Badouin H."/>
            <person name="Gouzy J."/>
            <person name="Grassa C.J."/>
            <person name="Murat F."/>
            <person name="Staton S.E."/>
            <person name="Cottret L."/>
            <person name="Lelandais-Briere C."/>
            <person name="Owens G.L."/>
            <person name="Carrere S."/>
            <person name="Mayjonade B."/>
            <person name="Legrand L."/>
            <person name="Gill N."/>
            <person name="Kane N.C."/>
            <person name="Bowers J.E."/>
            <person name="Hubner S."/>
            <person name="Bellec A."/>
            <person name="Berard A."/>
            <person name="Berges H."/>
            <person name="Blanchet N."/>
            <person name="Boniface M.C."/>
            <person name="Brunel D."/>
            <person name="Catrice O."/>
            <person name="Chaidir N."/>
            <person name="Claudel C."/>
            <person name="Donnadieu C."/>
            <person name="Faraut T."/>
            <person name="Fievet G."/>
            <person name="Helmstetter N."/>
            <person name="King M."/>
            <person name="Knapp S.J."/>
            <person name="Lai Z."/>
            <person name="Le Paslier M.C."/>
            <person name="Lippi Y."/>
            <person name="Lorenzon L."/>
            <person name="Mandel J.R."/>
            <person name="Marage G."/>
            <person name="Marchand G."/>
            <person name="Marquand E."/>
            <person name="Bret-Mestries E."/>
            <person name="Morien E."/>
            <person name="Nambeesan S."/>
            <person name="Nguyen T."/>
            <person name="Pegot-Espagnet P."/>
            <person name="Pouilly N."/>
            <person name="Raftis F."/>
            <person name="Sallet E."/>
            <person name="Schiex T."/>
            <person name="Thomas J."/>
            <person name="Vandecasteele C."/>
            <person name="Vares D."/>
            <person name="Vear F."/>
            <person name="Vautrin S."/>
            <person name="Crespi M."/>
            <person name="Mangin B."/>
            <person name="Burke J.M."/>
            <person name="Salse J."/>
            <person name="Munos S."/>
            <person name="Vincourt P."/>
            <person name="Rieseberg L.H."/>
            <person name="Langlade N.B."/>
        </authorList>
    </citation>
    <scope>NUCLEOTIDE SEQUENCE [LARGE SCALE GENOMIC DNA]</scope>
    <source>
        <strain evidence="3">cv. SF193</strain>
        <tissue evidence="1">Leaves</tissue>
    </source>
</reference>
<proteinExistence type="predicted"/>
<sequence length="67" mass="7626">MNLDFIIIFHTNQSLIVSKLTRCLMTIKPTLSSPFVSQSYLDTLTPLSESELLRIRNLHPCYSLSLA</sequence>
<evidence type="ECO:0000313" key="3">
    <source>
        <dbReference type="Proteomes" id="UP000215914"/>
    </source>
</evidence>
<dbReference type="EMBL" id="CM007898">
    <property type="protein sequence ID" value="OTG15375.1"/>
    <property type="molecule type" value="Genomic_DNA"/>
</dbReference>
<gene>
    <name evidence="2" type="ORF">HannXRQ_Chr09g0259731</name>
    <name evidence="1" type="ORF">HanXRQr2_Chr09g0391401</name>
</gene>